<dbReference type="InterPro" id="IPR036390">
    <property type="entry name" value="WH_DNA-bd_sf"/>
</dbReference>
<evidence type="ECO:0000313" key="6">
    <source>
        <dbReference type="EMBL" id="MST70712.1"/>
    </source>
</evidence>
<dbReference type="InterPro" id="IPR036388">
    <property type="entry name" value="WH-like_DNA-bd_sf"/>
</dbReference>
<dbReference type="Pfam" id="PF02080">
    <property type="entry name" value="TrkA_C"/>
    <property type="match status" value="1"/>
</dbReference>
<name>A0A6N7X598_9FIRM</name>
<dbReference type="PANTHER" id="PTHR44846">
    <property type="entry name" value="MANNOSYL-D-GLYCERATE TRANSPORT/METABOLISM SYSTEM REPRESSOR MNGR-RELATED"/>
    <property type="match status" value="1"/>
</dbReference>
<dbReference type="InterPro" id="IPR000524">
    <property type="entry name" value="Tscrpt_reg_HTH_GntR"/>
</dbReference>
<dbReference type="InterPro" id="IPR050679">
    <property type="entry name" value="Bact_HTH_transcr_reg"/>
</dbReference>
<dbReference type="Pfam" id="PF00392">
    <property type="entry name" value="GntR"/>
    <property type="match status" value="1"/>
</dbReference>
<dbReference type="SUPFAM" id="SSF116726">
    <property type="entry name" value="TrkA C-terminal domain-like"/>
    <property type="match status" value="1"/>
</dbReference>
<feature type="domain" description="HTH gntR-type" evidence="4">
    <location>
        <begin position="20"/>
        <end position="88"/>
    </location>
</feature>
<dbReference type="PANTHER" id="PTHR44846:SF1">
    <property type="entry name" value="MANNOSYL-D-GLYCERATE TRANSPORT_METABOLISM SYSTEM REPRESSOR MNGR-RELATED"/>
    <property type="match status" value="1"/>
</dbReference>
<evidence type="ECO:0000256" key="2">
    <source>
        <dbReference type="ARBA" id="ARBA00023125"/>
    </source>
</evidence>
<dbReference type="GO" id="GO:0003677">
    <property type="term" value="F:DNA binding"/>
    <property type="evidence" value="ECO:0007669"/>
    <property type="project" value="UniProtKB-KW"/>
</dbReference>
<organism evidence="6 7">
    <name type="scientific">Mogibacterium kristiansenii</name>
    <dbReference type="NCBI Taxonomy" id="2606708"/>
    <lineage>
        <taxon>Bacteria</taxon>
        <taxon>Bacillati</taxon>
        <taxon>Bacillota</taxon>
        <taxon>Clostridia</taxon>
        <taxon>Peptostreptococcales</taxon>
        <taxon>Anaerovoracaceae</taxon>
        <taxon>Mogibacterium</taxon>
    </lineage>
</organism>
<dbReference type="InterPro" id="IPR006037">
    <property type="entry name" value="RCK_C"/>
</dbReference>
<dbReference type="SMART" id="SM00345">
    <property type="entry name" value="HTH_GNTR"/>
    <property type="match status" value="1"/>
</dbReference>
<reference evidence="6 7" key="1">
    <citation type="submission" date="2019-08" db="EMBL/GenBank/DDBJ databases">
        <title>In-depth cultivation of the pig gut microbiome towards novel bacterial diversity and tailored functional studies.</title>
        <authorList>
            <person name="Wylensek D."/>
            <person name="Hitch T.C.A."/>
            <person name="Clavel T."/>
        </authorList>
    </citation>
    <scope>NUCLEOTIDE SEQUENCE [LARGE SCALE GENOMIC DNA]</scope>
    <source>
        <strain evidence="6 7">WCA-MUC-591-APC-4B</strain>
    </source>
</reference>
<dbReference type="EMBL" id="VUNA01000008">
    <property type="protein sequence ID" value="MST70712.1"/>
    <property type="molecule type" value="Genomic_DNA"/>
</dbReference>
<evidence type="ECO:0000313" key="7">
    <source>
        <dbReference type="Proteomes" id="UP000469424"/>
    </source>
</evidence>
<evidence type="ECO:0000256" key="1">
    <source>
        <dbReference type="ARBA" id="ARBA00023015"/>
    </source>
</evidence>
<dbReference type="Proteomes" id="UP000469424">
    <property type="component" value="Unassembled WGS sequence"/>
</dbReference>
<dbReference type="PROSITE" id="PS51202">
    <property type="entry name" value="RCK_C"/>
    <property type="match status" value="1"/>
</dbReference>
<gene>
    <name evidence="6" type="ORF">FYJ65_05050</name>
</gene>
<keyword evidence="2" id="KW-0238">DNA-binding</keyword>
<dbReference type="Gene3D" id="3.30.70.1450">
    <property type="entry name" value="Regulator of K+ conductance, C-terminal domain"/>
    <property type="match status" value="1"/>
</dbReference>
<accession>A0A6N7X598</accession>
<protein>
    <submittedName>
        <fullName evidence="6">GntR family transcriptional regulator</fullName>
    </submittedName>
</protein>
<comment type="caution">
    <text evidence="6">The sequence shown here is derived from an EMBL/GenBank/DDBJ whole genome shotgun (WGS) entry which is preliminary data.</text>
</comment>
<keyword evidence="7" id="KW-1185">Reference proteome</keyword>
<dbReference type="GO" id="GO:0006813">
    <property type="term" value="P:potassium ion transport"/>
    <property type="evidence" value="ECO:0007669"/>
    <property type="project" value="InterPro"/>
</dbReference>
<keyword evidence="1" id="KW-0805">Transcription regulation</keyword>
<dbReference type="GO" id="GO:0045892">
    <property type="term" value="P:negative regulation of DNA-templated transcription"/>
    <property type="evidence" value="ECO:0007669"/>
    <property type="project" value="TreeGrafter"/>
</dbReference>
<dbReference type="Gene3D" id="1.10.10.10">
    <property type="entry name" value="Winged helix-like DNA-binding domain superfamily/Winged helix DNA-binding domain"/>
    <property type="match status" value="1"/>
</dbReference>
<dbReference type="AlphaFoldDB" id="A0A6N7X598"/>
<dbReference type="PROSITE" id="PS50949">
    <property type="entry name" value="HTH_GNTR"/>
    <property type="match status" value="1"/>
</dbReference>
<evidence type="ECO:0000256" key="3">
    <source>
        <dbReference type="ARBA" id="ARBA00023163"/>
    </source>
</evidence>
<dbReference type="InterPro" id="IPR036721">
    <property type="entry name" value="RCK_C_sf"/>
</dbReference>
<dbReference type="GO" id="GO:0003700">
    <property type="term" value="F:DNA-binding transcription factor activity"/>
    <property type="evidence" value="ECO:0007669"/>
    <property type="project" value="InterPro"/>
</dbReference>
<evidence type="ECO:0000259" key="5">
    <source>
        <dbReference type="PROSITE" id="PS51202"/>
    </source>
</evidence>
<feature type="domain" description="RCK C-terminal" evidence="5">
    <location>
        <begin position="135"/>
        <end position="219"/>
    </location>
</feature>
<dbReference type="CDD" id="cd07377">
    <property type="entry name" value="WHTH_GntR"/>
    <property type="match status" value="1"/>
</dbReference>
<sequence>MDVKNNKVDANGKKRKYIYESRYQQIAVELAQKIADGWYTVGEKISARSTLASNYNVSPETARKAVNILVDLGIVTIRQGSGTYVASREKAHLFVERYKNTVSMQEIRREISDCVNRQQEELDHLSKLLKTLVGQTKRSHSTASFVPYDIRIDEHCAYLGKSIGELNIWQQTGATIVAIKRSTDYVISPGPYERIHENDVILFVGNELSKQRMNNLFDVLEESEEAEE</sequence>
<proteinExistence type="predicted"/>
<dbReference type="SUPFAM" id="SSF46785">
    <property type="entry name" value="Winged helix' DNA-binding domain"/>
    <property type="match status" value="1"/>
</dbReference>
<dbReference type="RefSeq" id="WP_154554275.1">
    <property type="nucleotide sequence ID" value="NZ_JAQXUZ010000002.1"/>
</dbReference>
<keyword evidence="3" id="KW-0804">Transcription</keyword>
<evidence type="ECO:0000259" key="4">
    <source>
        <dbReference type="PROSITE" id="PS50949"/>
    </source>
</evidence>
<dbReference type="GO" id="GO:0008324">
    <property type="term" value="F:monoatomic cation transmembrane transporter activity"/>
    <property type="evidence" value="ECO:0007669"/>
    <property type="project" value="InterPro"/>
</dbReference>